<dbReference type="AlphaFoldDB" id="A0A0L6VH97"/>
<dbReference type="OrthoDB" id="3344688at2759"/>
<dbReference type="VEuPathDB" id="FungiDB:VP01_163g1"/>
<keyword evidence="2" id="KW-1185">Reference proteome</keyword>
<organism evidence="1 2">
    <name type="scientific">Puccinia sorghi</name>
    <dbReference type="NCBI Taxonomy" id="27349"/>
    <lineage>
        <taxon>Eukaryota</taxon>
        <taxon>Fungi</taxon>
        <taxon>Dikarya</taxon>
        <taxon>Basidiomycota</taxon>
        <taxon>Pucciniomycotina</taxon>
        <taxon>Pucciniomycetes</taxon>
        <taxon>Pucciniales</taxon>
        <taxon>Pucciniaceae</taxon>
        <taxon>Puccinia</taxon>
    </lineage>
</organism>
<evidence type="ECO:0000313" key="2">
    <source>
        <dbReference type="Proteomes" id="UP000037035"/>
    </source>
</evidence>
<dbReference type="EMBL" id="LAVV01006437">
    <property type="protein sequence ID" value="KNZ59927.1"/>
    <property type="molecule type" value="Genomic_DNA"/>
</dbReference>
<comment type="caution">
    <text evidence="1">The sequence shown here is derived from an EMBL/GenBank/DDBJ whole genome shotgun (WGS) entry which is preliminary data.</text>
</comment>
<dbReference type="PANTHER" id="PTHR11439:SF463">
    <property type="entry name" value="REVERSE TRANSCRIPTASE TY1_COPIA-TYPE DOMAIN-CONTAINING PROTEIN"/>
    <property type="match status" value="1"/>
</dbReference>
<reference evidence="1 2" key="1">
    <citation type="submission" date="2015-08" db="EMBL/GenBank/DDBJ databases">
        <title>Next Generation Sequencing and Analysis of the Genome of Puccinia sorghi L Schw, the Causal Agent of Maize Common Rust.</title>
        <authorList>
            <person name="Rochi L."/>
            <person name="Burguener G."/>
            <person name="Darino M."/>
            <person name="Turjanski A."/>
            <person name="Kreff E."/>
            <person name="Dieguez M.J."/>
            <person name="Sacco F."/>
        </authorList>
    </citation>
    <scope>NUCLEOTIDE SEQUENCE [LARGE SCALE GENOMIC DNA]</scope>
    <source>
        <strain evidence="1 2">RO10H11247</strain>
    </source>
</reference>
<protein>
    <recommendedName>
        <fullName evidence="3">Reverse transcriptase Ty1/copia-type domain-containing protein</fullName>
    </recommendedName>
</protein>
<dbReference type="PANTHER" id="PTHR11439">
    <property type="entry name" value="GAG-POL-RELATED RETROTRANSPOSON"/>
    <property type="match status" value="1"/>
</dbReference>
<accession>A0A0L6VH97</accession>
<evidence type="ECO:0008006" key="3">
    <source>
        <dbReference type="Google" id="ProtNLM"/>
    </source>
</evidence>
<dbReference type="Proteomes" id="UP000037035">
    <property type="component" value="Unassembled WGS sequence"/>
</dbReference>
<name>A0A0L6VH97_9BASI</name>
<sequence length="280" mass="31729">MEDDAVSKSLKILQFNVQGEFPHAPLSEEVYIHTPKGCKQTSPYLKLKKSLYGHIHACMHVTMGPPPSSSMFMTYNLACHPPNTLLGMKFKIIGKTNCLSQPKYINHGKKLGLMECRPSSTPLMPNLQLSEASDKDHMEFNQLNIKYWSTIVKKNLCHTQDLKFTIYPVKPSKRLSIYSDATSGDNPESCTSQSGYLCYLLGSLIPWNSCQQCSITYSSTEAELNPLAKLFHEGVWLKALINEMWNLQIKSAAHFISNKELHEQLTSDNKTFKERYCTNP</sequence>
<gene>
    <name evidence="1" type="ORF">VP01_163g1</name>
</gene>
<proteinExistence type="predicted"/>
<evidence type="ECO:0000313" key="1">
    <source>
        <dbReference type="EMBL" id="KNZ59927.1"/>
    </source>
</evidence>